<dbReference type="AlphaFoldDB" id="A0A060R625"/>
<organism evidence="1 2">
    <name type="scientific">Mucinivorans hirudinis</name>
    <dbReference type="NCBI Taxonomy" id="1433126"/>
    <lineage>
        <taxon>Bacteria</taxon>
        <taxon>Pseudomonadati</taxon>
        <taxon>Bacteroidota</taxon>
        <taxon>Bacteroidia</taxon>
        <taxon>Bacteroidales</taxon>
        <taxon>Rikenellaceae</taxon>
        <taxon>Mucinivorans</taxon>
    </lineage>
</organism>
<name>A0A060R625_9BACT</name>
<evidence type="ECO:0000313" key="1">
    <source>
        <dbReference type="EMBL" id="CDN30330.1"/>
    </source>
</evidence>
<dbReference type="STRING" id="1433126.BN938_0224"/>
<sequence>MPENTKLGIKLYYLDKSGQEIDSTFKDLNVILVNNSYAKTYHLFSSQEDFYSGKVANGNYDVFIVGNWGKKIGETSKDKLFELQYAINNSDAIDKDIMVAHDNFYLSKDSSFYYLIERLASQIKAKVSLADGVNGSVVSLQAKDCAGTIPLFPSTRTLEDEYYDAKVTPTNELDIPILGKMGKKLPYISVLAEIEGQAREYKVPIELTKAVDCNYQVVINKGDDKDFKARKSEAVFYSGMPKFAFGDYKHFNNLTWNARTAYMELNLTSAQVSNSFKVSFKKLRGTFARNSRMEYMEQGNTSYTKLNENEEIIINFKQGDDIAKIVTFAFSNDNTIENRPTNNLFIFTIKDNFGYQRNVLVRTSMSL</sequence>
<dbReference type="eggNOG" id="ENOG5031B2A">
    <property type="taxonomic scope" value="Bacteria"/>
</dbReference>
<proteinExistence type="predicted"/>
<dbReference type="HOGENOM" id="CLU_754021_0_0_10"/>
<protein>
    <submittedName>
        <fullName evidence="1">Uncharacterized protein</fullName>
    </submittedName>
</protein>
<evidence type="ECO:0000313" key="2">
    <source>
        <dbReference type="Proteomes" id="UP000027616"/>
    </source>
</evidence>
<accession>A0A060R625</accession>
<dbReference type="EMBL" id="HG934468">
    <property type="protein sequence ID" value="CDN30330.1"/>
    <property type="molecule type" value="Genomic_DNA"/>
</dbReference>
<gene>
    <name evidence="1" type="ORF">BN938_0224</name>
</gene>
<reference evidence="1 2" key="1">
    <citation type="journal article" date="2015" name="Genome Announc.">
        <title>Complete Genome Sequence of the Novel Leech Symbiont Mucinivorans hirudinis M3T.</title>
        <authorList>
            <person name="Nelson M.C."/>
            <person name="Bomar L."/>
            <person name="Graf J."/>
        </authorList>
    </citation>
    <scope>NUCLEOTIDE SEQUENCE [LARGE SCALE GENOMIC DNA]</scope>
    <source>
        <strain evidence="2">M3</strain>
    </source>
</reference>
<dbReference type="KEGG" id="rbc:BN938_0224"/>
<dbReference type="Proteomes" id="UP000027616">
    <property type="component" value="Chromosome I"/>
</dbReference>
<keyword evidence="2" id="KW-1185">Reference proteome</keyword>